<evidence type="ECO:0000256" key="1">
    <source>
        <dbReference type="ARBA" id="ARBA00001974"/>
    </source>
</evidence>
<dbReference type="PRINTS" id="PR00368">
    <property type="entry name" value="FADPNR"/>
</dbReference>
<dbReference type="InterPro" id="IPR050097">
    <property type="entry name" value="Ferredoxin-NADP_redctase_2"/>
</dbReference>
<evidence type="ECO:0000256" key="3">
    <source>
        <dbReference type="ARBA" id="ARBA00023002"/>
    </source>
</evidence>
<keyword evidence="3" id="KW-0560">Oxidoreductase</keyword>
<dbReference type="NCBIfam" id="TIGR04018">
    <property type="entry name" value="Bthiol_YpdA"/>
    <property type="match status" value="1"/>
</dbReference>
<evidence type="ECO:0000313" key="4">
    <source>
        <dbReference type="EMBL" id="WNC17376.1"/>
    </source>
</evidence>
<dbReference type="RefSeq" id="WP_310773057.1">
    <property type="nucleotide sequence ID" value="NZ_CP134050.1"/>
</dbReference>
<dbReference type="Proteomes" id="UP001256827">
    <property type="component" value="Chromosome"/>
</dbReference>
<dbReference type="PANTHER" id="PTHR48105">
    <property type="entry name" value="THIOREDOXIN REDUCTASE 1-RELATED-RELATED"/>
    <property type="match status" value="1"/>
</dbReference>
<proteinExistence type="predicted"/>
<name>A0ABY9TDK8_BREBE</name>
<gene>
    <name evidence="4" type="ORF">RGB73_14035</name>
</gene>
<dbReference type="Gene3D" id="3.50.50.60">
    <property type="entry name" value="FAD/NAD(P)-binding domain"/>
    <property type="match status" value="1"/>
</dbReference>
<dbReference type="Pfam" id="PF13738">
    <property type="entry name" value="Pyr_redox_3"/>
    <property type="match status" value="1"/>
</dbReference>
<comment type="cofactor">
    <cofactor evidence="1">
        <name>FAD</name>
        <dbReference type="ChEBI" id="CHEBI:57692"/>
    </cofactor>
</comment>
<keyword evidence="5" id="KW-1185">Reference proteome</keyword>
<evidence type="ECO:0000256" key="2">
    <source>
        <dbReference type="ARBA" id="ARBA00022630"/>
    </source>
</evidence>
<protein>
    <submittedName>
        <fullName evidence="4">YpdA family putative bacillithiol disulfide reductase</fullName>
    </submittedName>
</protein>
<reference evidence="4 5" key="1">
    <citation type="submission" date="2023-09" db="EMBL/GenBank/DDBJ databases">
        <title>Complete Genome and Methylome dissection of Bacillus brevis NEB573 original source of BbsI restriction endonuclease.</title>
        <authorList>
            <person name="Fomenkov A."/>
            <person name="Roberts R.D."/>
        </authorList>
    </citation>
    <scope>NUCLEOTIDE SEQUENCE [LARGE SCALE GENOMIC DNA]</scope>
    <source>
        <strain evidence="4 5">NEB573</strain>
    </source>
</reference>
<dbReference type="PRINTS" id="PR00469">
    <property type="entry name" value="PNDRDTASEII"/>
</dbReference>
<dbReference type="SUPFAM" id="SSF51905">
    <property type="entry name" value="FAD/NAD(P)-binding domain"/>
    <property type="match status" value="1"/>
</dbReference>
<accession>A0ABY9TDK8</accession>
<organism evidence="4 5">
    <name type="scientific">Brevibacillus brevis</name>
    <name type="common">Bacillus brevis</name>
    <dbReference type="NCBI Taxonomy" id="1393"/>
    <lineage>
        <taxon>Bacteria</taxon>
        <taxon>Bacillati</taxon>
        <taxon>Bacillota</taxon>
        <taxon>Bacilli</taxon>
        <taxon>Bacillales</taxon>
        <taxon>Paenibacillaceae</taxon>
        <taxon>Brevibacillus</taxon>
    </lineage>
</organism>
<keyword evidence="2" id="KW-0285">Flavoprotein</keyword>
<dbReference type="EMBL" id="CP134050">
    <property type="protein sequence ID" value="WNC17376.1"/>
    <property type="molecule type" value="Genomic_DNA"/>
</dbReference>
<evidence type="ECO:0000313" key="5">
    <source>
        <dbReference type="Proteomes" id="UP001256827"/>
    </source>
</evidence>
<dbReference type="InterPro" id="IPR023856">
    <property type="entry name" value="Bdr"/>
</dbReference>
<dbReference type="InterPro" id="IPR036188">
    <property type="entry name" value="FAD/NAD-bd_sf"/>
</dbReference>
<sequence length="359" mass="39757">MEDVLIVGAGPCGLAAAIACKRAGLNPINIEKGSLVHSIYRYPTYMIFHSTAERLEIGDIPFPTPNEKPTRQEALQYYRLVAAREQLRIRSFETVTGTKPMEDGGFRVTTSDRFGDAHTYETRNLIIATGYFDNPNRLNIPGEDLPKVSSFYKEAHPYAGLKVAIVGGNNSAVDASMELERAGAEVTVIYRRNELSEKVKAWTRPVFESLVEKGRIRMMFGSVVESIGEKTIRVRTGEQTVELENDHVFTLIGYRPDRTLLESLGVEMDHQTGSPQHHPETMETNVPGVYIAGVIAAGHRANAIFIENGRFHGDLIARHITSRHGWLVSRTTSSTRAACPRSGGSAGGRRFVGRVGRCW</sequence>